<evidence type="ECO:0000313" key="2">
    <source>
        <dbReference type="Proteomes" id="UP000245168"/>
    </source>
</evidence>
<reference evidence="2" key="1">
    <citation type="submission" date="2018-05" db="EMBL/GenBank/DDBJ databases">
        <authorList>
            <person name="Liu B.-T."/>
        </authorList>
    </citation>
    <scope>NUCLEOTIDE SEQUENCE [LARGE SCALE GENOMIC DNA]</scope>
    <source>
        <strain evidence="2">WD6-1</strain>
    </source>
</reference>
<dbReference type="AlphaFoldDB" id="A0A2U2BXJ6"/>
<name>A0A2U2BXJ6_9PROT</name>
<gene>
    <name evidence="1" type="ORF">DDZ18_03845</name>
</gene>
<organism evidence="1 2">
    <name type="scientific">Marinicauda salina</name>
    <dbReference type="NCBI Taxonomy" id="2135793"/>
    <lineage>
        <taxon>Bacteria</taxon>
        <taxon>Pseudomonadati</taxon>
        <taxon>Pseudomonadota</taxon>
        <taxon>Alphaproteobacteria</taxon>
        <taxon>Maricaulales</taxon>
        <taxon>Maricaulaceae</taxon>
        <taxon>Marinicauda</taxon>
    </lineage>
</organism>
<dbReference type="EMBL" id="QEXV01000001">
    <property type="protein sequence ID" value="PWE18735.1"/>
    <property type="molecule type" value="Genomic_DNA"/>
</dbReference>
<accession>A0A2U2BXJ6</accession>
<protein>
    <submittedName>
        <fullName evidence="1">Uncharacterized protein</fullName>
    </submittedName>
</protein>
<sequence>MRSAERMSAARMLADRAARKAVDFFDPQMEAGNFFVMEDGVVADLPGAQYGRFDDRPNRAVETFLDATGDAHQIDTGLCDFYGHNITYAPNAWLRRR</sequence>
<dbReference type="Proteomes" id="UP000245168">
    <property type="component" value="Unassembled WGS sequence"/>
</dbReference>
<keyword evidence="2" id="KW-1185">Reference proteome</keyword>
<comment type="caution">
    <text evidence="1">The sequence shown here is derived from an EMBL/GenBank/DDBJ whole genome shotgun (WGS) entry which is preliminary data.</text>
</comment>
<dbReference type="GO" id="GO:0008168">
    <property type="term" value="F:methyltransferase activity"/>
    <property type="evidence" value="ECO:0007669"/>
    <property type="project" value="InterPro"/>
</dbReference>
<proteinExistence type="predicted"/>
<dbReference type="InterPro" id="IPR007072">
    <property type="entry name" value="RNMT_CmcI"/>
</dbReference>
<dbReference type="Pfam" id="PF04989">
    <property type="entry name" value="RMNT_CmcI"/>
    <property type="match status" value="1"/>
</dbReference>
<evidence type="ECO:0000313" key="1">
    <source>
        <dbReference type="EMBL" id="PWE18735.1"/>
    </source>
</evidence>
<dbReference type="GO" id="GO:0008610">
    <property type="term" value="P:lipid biosynthetic process"/>
    <property type="evidence" value="ECO:0007669"/>
    <property type="project" value="InterPro"/>
</dbReference>